<dbReference type="VEuPathDB" id="FungiDB:PAAG_04672"/>
<protein>
    <submittedName>
        <fullName evidence="2">Uncharacterized protein</fullName>
    </submittedName>
</protein>
<keyword evidence="3" id="KW-1185">Reference proteome</keyword>
<dbReference type="HOGENOM" id="CLU_994344_0_0_1"/>
<evidence type="ECO:0000313" key="3">
    <source>
        <dbReference type="Proteomes" id="UP000002059"/>
    </source>
</evidence>
<feature type="compositionally biased region" description="Gly residues" evidence="1">
    <location>
        <begin position="220"/>
        <end position="231"/>
    </location>
</feature>
<dbReference type="EMBL" id="KN294003">
    <property type="protein sequence ID" value="EEH33622.2"/>
    <property type="molecule type" value="Genomic_DNA"/>
</dbReference>
<evidence type="ECO:0000313" key="2">
    <source>
        <dbReference type="EMBL" id="EEH33622.2"/>
    </source>
</evidence>
<accession>C1H242</accession>
<gene>
    <name evidence="2" type="ORF">PAAG_04672</name>
</gene>
<feature type="region of interest" description="Disordered" evidence="1">
    <location>
        <begin position="249"/>
        <end position="280"/>
    </location>
</feature>
<dbReference type="Proteomes" id="UP000002059">
    <property type="component" value="Partially assembled WGS sequence"/>
</dbReference>
<feature type="compositionally biased region" description="Polar residues" evidence="1">
    <location>
        <begin position="1"/>
        <end position="13"/>
    </location>
</feature>
<dbReference type="KEGG" id="pbl:PAAG_04672"/>
<organism evidence="2 3">
    <name type="scientific">Paracoccidioides lutzii (strain ATCC MYA-826 / Pb01)</name>
    <name type="common">Paracoccidioides brasiliensis</name>
    <dbReference type="NCBI Taxonomy" id="502779"/>
    <lineage>
        <taxon>Eukaryota</taxon>
        <taxon>Fungi</taxon>
        <taxon>Dikarya</taxon>
        <taxon>Ascomycota</taxon>
        <taxon>Pezizomycotina</taxon>
        <taxon>Eurotiomycetes</taxon>
        <taxon>Eurotiomycetidae</taxon>
        <taxon>Onygenales</taxon>
        <taxon>Ajellomycetaceae</taxon>
        <taxon>Paracoccidioides</taxon>
    </lineage>
</organism>
<dbReference type="RefSeq" id="XP_015699561.1">
    <property type="nucleotide sequence ID" value="XM_015845335.1"/>
</dbReference>
<evidence type="ECO:0000256" key="1">
    <source>
        <dbReference type="SAM" id="MobiDB-lite"/>
    </source>
</evidence>
<dbReference type="AlphaFoldDB" id="C1H242"/>
<feature type="region of interest" description="Disordered" evidence="1">
    <location>
        <begin position="1"/>
        <end position="29"/>
    </location>
</feature>
<reference evidence="2 3" key="1">
    <citation type="journal article" date="2011" name="PLoS Genet.">
        <title>Comparative genomic analysis of human fungal pathogens causing paracoccidioidomycosis.</title>
        <authorList>
            <person name="Desjardins C.A."/>
            <person name="Champion M.D."/>
            <person name="Holder J.W."/>
            <person name="Muszewska A."/>
            <person name="Goldberg J."/>
            <person name="Bailao A.M."/>
            <person name="Brigido M.M."/>
            <person name="Ferreira M.E."/>
            <person name="Garcia A.M."/>
            <person name="Grynberg M."/>
            <person name="Gujja S."/>
            <person name="Heiman D.I."/>
            <person name="Henn M.R."/>
            <person name="Kodira C.D."/>
            <person name="Leon-Narvaez H."/>
            <person name="Longo L.V."/>
            <person name="Ma L.J."/>
            <person name="Malavazi I."/>
            <person name="Matsuo A.L."/>
            <person name="Morais F.V."/>
            <person name="Pereira M."/>
            <person name="Rodriguez-Brito S."/>
            <person name="Sakthikumar S."/>
            <person name="Salem-Izacc S.M."/>
            <person name="Sykes S.M."/>
            <person name="Teixeira M.M."/>
            <person name="Vallejo M.C."/>
            <person name="Walter M.E."/>
            <person name="Yandava C."/>
            <person name="Young S."/>
            <person name="Zeng Q."/>
            <person name="Zucker J."/>
            <person name="Felipe M.S."/>
            <person name="Goldman G.H."/>
            <person name="Haas B.J."/>
            <person name="McEwen J.G."/>
            <person name="Nino-Vega G."/>
            <person name="Puccia R."/>
            <person name="San-Blas G."/>
            <person name="Soares C.M."/>
            <person name="Birren B.W."/>
            <person name="Cuomo C.A."/>
        </authorList>
    </citation>
    <scope>NUCLEOTIDE SEQUENCE [LARGE SCALE GENOMIC DNA]</scope>
    <source>
        <strain evidence="3">ATCC MYA-826 / Pb01</strain>
    </source>
</reference>
<dbReference type="GeneID" id="9096640"/>
<name>C1H242_PARBA</name>
<proteinExistence type="predicted"/>
<feature type="region of interest" description="Disordered" evidence="1">
    <location>
        <begin position="199"/>
        <end position="233"/>
    </location>
</feature>
<sequence>MHARADTNTNTIILTEDERSERNGYSSPKKRLMVSPSAYRSTYVVVLLLSLSPRSCFGSESRASSWVLPAVFGAAWHLLTNTTLQTDTLFVVETLPRGFFGSKLNPSNIASFAHIFKSPPPNSTITIIPSEFHIFWELARPRKQDFEVVLVRNPPCTNVSGRLLQSHLEAINMQAPRDRRQGQGAAQKTSLSSLGFAGRLSLHSTPHPTTARASGRLSHGTGGFFQGSQGGKEGDEMIRVSTEILPSTGYRFPITDSSMRTKTVKERAQNVPKPPLGRGM</sequence>
<feature type="compositionally biased region" description="Polar residues" evidence="1">
    <location>
        <begin position="202"/>
        <end position="212"/>
    </location>
</feature>